<evidence type="ECO:0000313" key="4">
    <source>
        <dbReference type="EMBL" id="AVK94041.1"/>
    </source>
</evidence>
<dbReference type="InterPro" id="IPR018271">
    <property type="entry name" value="Ribosomal_uS14_CS"/>
</dbReference>
<keyword evidence="3" id="KW-0687">Ribonucleoprotein</keyword>
<dbReference type="GO" id="GO:0003735">
    <property type="term" value="F:structural constituent of ribosome"/>
    <property type="evidence" value="ECO:0007669"/>
    <property type="project" value="InterPro"/>
</dbReference>
<dbReference type="PROSITE" id="PS00527">
    <property type="entry name" value="RIBOSOMAL_S14"/>
    <property type="match status" value="1"/>
</dbReference>
<keyword evidence="4" id="KW-0496">Mitochondrion</keyword>
<keyword evidence="2 4" id="KW-0689">Ribosomal protein</keyword>
<dbReference type="GO" id="GO:0005763">
    <property type="term" value="C:mitochondrial small ribosomal subunit"/>
    <property type="evidence" value="ECO:0007669"/>
    <property type="project" value="TreeGrafter"/>
</dbReference>
<geneLocation type="mitochondrion" evidence="4"/>
<dbReference type="InterPro" id="IPR001209">
    <property type="entry name" value="Ribosomal_uS14"/>
</dbReference>
<dbReference type="EMBL" id="MG680944">
    <property type="protein sequence ID" value="AVK94041.1"/>
    <property type="molecule type" value="Genomic_DNA"/>
</dbReference>
<evidence type="ECO:0000256" key="3">
    <source>
        <dbReference type="ARBA" id="ARBA00023274"/>
    </source>
</evidence>
<protein>
    <submittedName>
        <fullName evidence="4">Ribosomal protein S14</fullName>
    </submittedName>
</protein>
<evidence type="ECO:0000256" key="2">
    <source>
        <dbReference type="ARBA" id="ARBA00022980"/>
    </source>
</evidence>
<dbReference type="GO" id="GO:0006412">
    <property type="term" value="P:translation"/>
    <property type="evidence" value="ECO:0007669"/>
    <property type="project" value="InterPro"/>
</dbReference>
<gene>
    <name evidence="4" type="primary">rps14</name>
    <name evidence="4" type="ORF">TampMt_p026</name>
</gene>
<dbReference type="PANTHER" id="PTHR19836">
    <property type="entry name" value="30S RIBOSOMAL PROTEIN S14"/>
    <property type="match status" value="1"/>
</dbReference>
<accession>A0A2P1E6M7</accession>
<name>A0A2P1E6M7_9CRYP</name>
<dbReference type="InterPro" id="IPR043140">
    <property type="entry name" value="Ribosomal_uS14_sf"/>
</dbReference>
<dbReference type="AlphaFoldDB" id="A0A2P1E6M7"/>
<proteinExistence type="inferred from homology"/>
<organism evidence="4">
    <name type="scientific">Teleaulax amphioxeia</name>
    <dbReference type="NCBI Taxonomy" id="77931"/>
    <lineage>
        <taxon>Eukaryota</taxon>
        <taxon>Cryptophyceae</taxon>
        <taxon>Pyrenomonadales</taxon>
        <taxon>Geminigeraceae</taxon>
        <taxon>Teleaulax</taxon>
    </lineage>
</organism>
<dbReference type="Pfam" id="PF00253">
    <property type="entry name" value="Ribosomal_S14"/>
    <property type="match status" value="1"/>
</dbReference>
<evidence type="ECO:0000256" key="1">
    <source>
        <dbReference type="ARBA" id="ARBA00009083"/>
    </source>
</evidence>
<dbReference type="RefSeq" id="YP_009475779.1">
    <property type="nucleotide sequence ID" value="NC_037436.1"/>
</dbReference>
<dbReference type="Gene3D" id="4.10.830.10">
    <property type="entry name" value="30s Ribosomal Protein S14, Chain N"/>
    <property type="match status" value="1"/>
</dbReference>
<comment type="similarity">
    <text evidence="1">Belongs to the universal ribosomal protein uS14 family.</text>
</comment>
<dbReference type="GeneID" id="36496150"/>
<reference evidence="4" key="1">
    <citation type="journal article" date="2018" name="BMC Genomics">
        <title>Comparative mitochondrial genomics of cryptophyte algae: gene shuffling and dynamic mobile genetic elements.</title>
        <authorList>
            <person name="Kim J.I."/>
            <person name="Yoon H.S."/>
            <person name="Yi G."/>
            <person name="Shin W."/>
            <person name="Archibald J.M."/>
        </authorList>
    </citation>
    <scope>NUCLEOTIDE SEQUENCE</scope>
    <source>
        <strain evidence="4">HACCP-CR01</strain>
    </source>
</reference>
<sequence length="89" mass="10511">MKHSNLKDFKKREIVKKFELILLQKKISNILNRQFLEKFQSNTRDIQVKNRCVLTARSKGICSDFRLSRIKTRELGSNGLINGFKKVSW</sequence>
<dbReference type="SUPFAM" id="SSF57716">
    <property type="entry name" value="Glucocorticoid receptor-like (DNA-binding domain)"/>
    <property type="match status" value="1"/>
</dbReference>
<dbReference type="PANTHER" id="PTHR19836:SF19">
    <property type="entry name" value="SMALL RIBOSOMAL SUBUNIT PROTEIN US14M"/>
    <property type="match status" value="1"/>
</dbReference>